<comment type="caution">
    <text evidence="1">The sequence shown here is derived from an EMBL/GenBank/DDBJ whole genome shotgun (WGS) entry which is preliminary data.</text>
</comment>
<sequence length="64" mass="7400">MKTKRRDLFSLNHLNASKVIDLDYLHFYMKWALESQGIMVHISQSMSMLPNGASLFILTKLICV</sequence>
<keyword evidence="2" id="KW-1185">Reference proteome</keyword>
<dbReference type="Proteomes" id="UP000237662">
    <property type="component" value="Unassembled WGS sequence"/>
</dbReference>
<proteinExistence type="predicted"/>
<evidence type="ECO:0000313" key="1">
    <source>
        <dbReference type="EMBL" id="PPK87752.1"/>
    </source>
</evidence>
<dbReference type="AlphaFoldDB" id="A0A2S6I8E6"/>
<evidence type="ECO:0000313" key="2">
    <source>
        <dbReference type="Proteomes" id="UP000237662"/>
    </source>
</evidence>
<reference evidence="1 2" key="1">
    <citation type="submission" date="2018-02" db="EMBL/GenBank/DDBJ databases">
        <title>Genomic Encyclopedia of Archaeal and Bacterial Type Strains, Phase II (KMG-II): from individual species to whole genera.</title>
        <authorList>
            <person name="Goeker M."/>
        </authorList>
    </citation>
    <scope>NUCLEOTIDE SEQUENCE [LARGE SCALE GENOMIC DNA]</scope>
    <source>
        <strain evidence="1 2">DSM 29526</strain>
    </source>
</reference>
<protein>
    <submittedName>
        <fullName evidence="1">Uncharacterized protein</fullName>
    </submittedName>
</protein>
<name>A0A2S6I8E6_9BACT</name>
<gene>
    <name evidence="1" type="ORF">CLV84_0703</name>
</gene>
<dbReference type="EMBL" id="PTJC01000005">
    <property type="protein sequence ID" value="PPK87752.1"/>
    <property type="molecule type" value="Genomic_DNA"/>
</dbReference>
<accession>A0A2S6I8E6</accession>
<organism evidence="1 2">
    <name type="scientific">Neolewinella xylanilytica</name>
    <dbReference type="NCBI Taxonomy" id="1514080"/>
    <lineage>
        <taxon>Bacteria</taxon>
        <taxon>Pseudomonadati</taxon>
        <taxon>Bacteroidota</taxon>
        <taxon>Saprospiria</taxon>
        <taxon>Saprospirales</taxon>
        <taxon>Lewinellaceae</taxon>
        <taxon>Neolewinella</taxon>
    </lineage>
</organism>